<dbReference type="EMBL" id="HACG01021089">
    <property type="protein sequence ID" value="CEK67954.1"/>
    <property type="molecule type" value="Transcribed_RNA"/>
</dbReference>
<proteinExistence type="predicted"/>
<organism evidence="1">
    <name type="scientific">Arion vulgaris</name>
    <dbReference type="NCBI Taxonomy" id="1028688"/>
    <lineage>
        <taxon>Eukaryota</taxon>
        <taxon>Metazoa</taxon>
        <taxon>Spiralia</taxon>
        <taxon>Lophotrochozoa</taxon>
        <taxon>Mollusca</taxon>
        <taxon>Gastropoda</taxon>
        <taxon>Heterobranchia</taxon>
        <taxon>Euthyneura</taxon>
        <taxon>Panpulmonata</taxon>
        <taxon>Eupulmonata</taxon>
        <taxon>Stylommatophora</taxon>
        <taxon>Helicina</taxon>
        <taxon>Arionoidea</taxon>
        <taxon>Arionidae</taxon>
        <taxon>Arion</taxon>
    </lineage>
</organism>
<accession>A0A0B6ZHB2</accession>
<dbReference type="AlphaFoldDB" id="A0A0B6ZHB2"/>
<sequence>MYAPTTCCRELCSRTSLKSQQHKSEAVIIIACNDVSLTFVNNTDQGDPTFTCYSTEHLGRFYNILKSIVTTRK</sequence>
<evidence type="ECO:0000313" key="1">
    <source>
        <dbReference type="EMBL" id="CEK67954.1"/>
    </source>
</evidence>
<name>A0A0B6ZHB2_9EUPU</name>
<reference evidence="1" key="1">
    <citation type="submission" date="2014-12" db="EMBL/GenBank/DDBJ databases">
        <title>Insight into the proteome of Arion vulgaris.</title>
        <authorList>
            <person name="Aradska J."/>
            <person name="Bulat T."/>
            <person name="Smidak R."/>
            <person name="Sarate P."/>
            <person name="Gangsoo J."/>
            <person name="Sialana F."/>
            <person name="Bilban M."/>
            <person name="Lubec G."/>
        </authorList>
    </citation>
    <scope>NUCLEOTIDE SEQUENCE</scope>
    <source>
        <tissue evidence="1">Skin</tissue>
    </source>
</reference>
<gene>
    <name evidence="1" type="primary">ORF64525</name>
</gene>
<protein>
    <submittedName>
        <fullName evidence="1">Uncharacterized protein</fullName>
    </submittedName>
</protein>